<dbReference type="Pfam" id="PF00059">
    <property type="entry name" value="Lectin_C"/>
    <property type="match status" value="1"/>
</dbReference>
<dbReference type="PROSITE" id="PS50041">
    <property type="entry name" value="C_TYPE_LECTIN_2"/>
    <property type="match status" value="1"/>
</dbReference>
<evidence type="ECO:0000313" key="2">
    <source>
        <dbReference type="EMBL" id="KAL3836114.1"/>
    </source>
</evidence>
<keyword evidence="3" id="KW-1185">Reference proteome</keyword>
<protein>
    <recommendedName>
        <fullName evidence="1">C-type lectin domain-containing protein</fullName>
    </recommendedName>
</protein>
<sequence length="150" mass="15977">MANGIFRPAGTCPTNYSPTPLDRKTCIRIVSAVSNRTSFEAARNVCRADGGDLLRLYAGNFDQIRQLADANKGTPACDFWVGAKEGSTDGVWLYLNGDALSPNLFFNPMTNPVGNGANACGKLAEGDGFYLHDGGSCTDNNGYICQANKI</sequence>
<dbReference type="AlphaFoldDB" id="A0ABD3TGF8"/>
<organism evidence="2 3">
    <name type="scientific">Sinanodonta woodiana</name>
    <name type="common">Chinese pond mussel</name>
    <name type="synonym">Anodonta woodiana</name>
    <dbReference type="NCBI Taxonomy" id="1069815"/>
    <lineage>
        <taxon>Eukaryota</taxon>
        <taxon>Metazoa</taxon>
        <taxon>Spiralia</taxon>
        <taxon>Lophotrochozoa</taxon>
        <taxon>Mollusca</taxon>
        <taxon>Bivalvia</taxon>
        <taxon>Autobranchia</taxon>
        <taxon>Heteroconchia</taxon>
        <taxon>Palaeoheterodonta</taxon>
        <taxon>Unionida</taxon>
        <taxon>Unionoidea</taxon>
        <taxon>Unionidae</taxon>
        <taxon>Unioninae</taxon>
        <taxon>Sinanodonta</taxon>
    </lineage>
</organism>
<comment type="caution">
    <text evidence="2">The sequence shown here is derived from an EMBL/GenBank/DDBJ whole genome shotgun (WGS) entry which is preliminary data.</text>
</comment>
<dbReference type="InterPro" id="IPR016186">
    <property type="entry name" value="C-type_lectin-like/link_sf"/>
</dbReference>
<evidence type="ECO:0000313" key="3">
    <source>
        <dbReference type="Proteomes" id="UP001634394"/>
    </source>
</evidence>
<dbReference type="CDD" id="cd00037">
    <property type="entry name" value="CLECT"/>
    <property type="match status" value="1"/>
</dbReference>
<dbReference type="Gene3D" id="3.10.100.10">
    <property type="entry name" value="Mannose-Binding Protein A, subunit A"/>
    <property type="match status" value="1"/>
</dbReference>
<dbReference type="SUPFAM" id="SSF56436">
    <property type="entry name" value="C-type lectin-like"/>
    <property type="match status" value="1"/>
</dbReference>
<proteinExistence type="predicted"/>
<accession>A0ABD3TGF8</accession>
<dbReference type="Proteomes" id="UP001634394">
    <property type="component" value="Unassembled WGS sequence"/>
</dbReference>
<name>A0ABD3TGF8_SINWO</name>
<dbReference type="EMBL" id="JBJQND010000018">
    <property type="protein sequence ID" value="KAL3836114.1"/>
    <property type="molecule type" value="Genomic_DNA"/>
</dbReference>
<reference evidence="2 3" key="1">
    <citation type="submission" date="2024-11" db="EMBL/GenBank/DDBJ databases">
        <title>Chromosome-level genome assembly of the freshwater bivalve Anodonta woodiana.</title>
        <authorList>
            <person name="Chen X."/>
        </authorList>
    </citation>
    <scope>NUCLEOTIDE SEQUENCE [LARGE SCALE GENOMIC DNA]</scope>
    <source>
        <strain evidence="2">MN2024</strain>
        <tissue evidence="2">Gills</tissue>
    </source>
</reference>
<feature type="domain" description="C-type lectin" evidence="1">
    <location>
        <begin position="22"/>
        <end position="146"/>
    </location>
</feature>
<evidence type="ECO:0000259" key="1">
    <source>
        <dbReference type="PROSITE" id="PS50041"/>
    </source>
</evidence>
<gene>
    <name evidence="2" type="ORF">ACJMK2_021566</name>
</gene>
<dbReference type="InterPro" id="IPR001304">
    <property type="entry name" value="C-type_lectin-like"/>
</dbReference>
<dbReference type="InterPro" id="IPR016187">
    <property type="entry name" value="CTDL_fold"/>
</dbReference>
<dbReference type="SMART" id="SM00034">
    <property type="entry name" value="CLECT"/>
    <property type="match status" value="1"/>
</dbReference>